<sequence>MSRNKKFKKEKQLNIDTSCSAIIAKKIPQKFKDPGTFIIPIEIRDIYFTDKSLLRPKCVLENVLIKVRNFINPADFVVLDFKEDQKILILLGRSLLGTFRSTIDLEKNELTIKIDGEIEVFKCSHDF</sequence>
<dbReference type="AlphaFoldDB" id="A0A5B6VPU1"/>
<evidence type="ECO:0000313" key="2">
    <source>
        <dbReference type="Proteomes" id="UP000325315"/>
    </source>
</evidence>
<protein>
    <submittedName>
        <fullName evidence="1">Signal transducer and activator of transcription A-like</fullName>
    </submittedName>
</protein>
<dbReference type="Gene3D" id="2.40.70.10">
    <property type="entry name" value="Acid Proteases"/>
    <property type="match status" value="1"/>
</dbReference>
<name>A0A5B6VPU1_9ROSI</name>
<dbReference type="EMBL" id="SMMG02000006">
    <property type="protein sequence ID" value="KAA3471082.1"/>
    <property type="molecule type" value="Genomic_DNA"/>
</dbReference>
<keyword evidence="2" id="KW-1185">Reference proteome</keyword>
<proteinExistence type="predicted"/>
<evidence type="ECO:0000313" key="1">
    <source>
        <dbReference type="EMBL" id="KAA3471082.1"/>
    </source>
</evidence>
<gene>
    <name evidence="1" type="ORF">EPI10_016737</name>
</gene>
<accession>A0A5B6VPU1</accession>
<dbReference type="PANTHER" id="PTHR33067:SF31">
    <property type="entry name" value="RNA-DIRECTED DNA POLYMERASE"/>
    <property type="match status" value="1"/>
</dbReference>
<dbReference type="OrthoDB" id="1744168at2759"/>
<organism evidence="1 2">
    <name type="scientific">Gossypium australe</name>
    <dbReference type="NCBI Taxonomy" id="47621"/>
    <lineage>
        <taxon>Eukaryota</taxon>
        <taxon>Viridiplantae</taxon>
        <taxon>Streptophyta</taxon>
        <taxon>Embryophyta</taxon>
        <taxon>Tracheophyta</taxon>
        <taxon>Spermatophyta</taxon>
        <taxon>Magnoliopsida</taxon>
        <taxon>eudicotyledons</taxon>
        <taxon>Gunneridae</taxon>
        <taxon>Pentapetalae</taxon>
        <taxon>rosids</taxon>
        <taxon>malvids</taxon>
        <taxon>Malvales</taxon>
        <taxon>Malvaceae</taxon>
        <taxon>Malvoideae</taxon>
        <taxon>Gossypium</taxon>
    </lineage>
</organism>
<dbReference type="Proteomes" id="UP000325315">
    <property type="component" value="Unassembled WGS sequence"/>
</dbReference>
<dbReference type="PANTHER" id="PTHR33067">
    <property type="entry name" value="RNA-DIRECTED DNA POLYMERASE-RELATED"/>
    <property type="match status" value="1"/>
</dbReference>
<reference evidence="2" key="1">
    <citation type="journal article" date="2019" name="Plant Biotechnol. J.">
        <title>Genome sequencing of the Australian wild diploid species Gossypium australe highlights disease resistance and delayed gland morphogenesis.</title>
        <authorList>
            <person name="Cai Y."/>
            <person name="Cai X."/>
            <person name="Wang Q."/>
            <person name="Wang P."/>
            <person name="Zhang Y."/>
            <person name="Cai C."/>
            <person name="Xu Y."/>
            <person name="Wang K."/>
            <person name="Zhou Z."/>
            <person name="Wang C."/>
            <person name="Geng S."/>
            <person name="Li B."/>
            <person name="Dong Q."/>
            <person name="Hou Y."/>
            <person name="Wang H."/>
            <person name="Ai P."/>
            <person name="Liu Z."/>
            <person name="Yi F."/>
            <person name="Sun M."/>
            <person name="An G."/>
            <person name="Cheng J."/>
            <person name="Zhang Y."/>
            <person name="Shi Q."/>
            <person name="Xie Y."/>
            <person name="Shi X."/>
            <person name="Chang Y."/>
            <person name="Huang F."/>
            <person name="Chen Y."/>
            <person name="Hong S."/>
            <person name="Mi L."/>
            <person name="Sun Q."/>
            <person name="Zhang L."/>
            <person name="Zhou B."/>
            <person name="Peng R."/>
            <person name="Zhang X."/>
            <person name="Liu F."/>
        </authorList>
    </citation>
    <scope>NUCLEOTIDE SEQUENCE [LARGE SCALE GENOMIC DNA]</scope>
    <source>
        <strain evidence="2">cv. PA1801</strain>
    </source>
</reference>
<comment type="caution">
    <text evidence="1">The sequence shown here is derived from an EMBL/GenBank/DDBJ whole genome shotgun (WGS) entry which is preliminary data.</text>
</comment>
<dbReference type="InterPro" id="IPR021109">
    <property type="entry name" value="Peptidase_aspartic_dom_sf"/>
</dbReference>